<evidence type="ECO:0000256" key="3">
    <source>
        <dbReference type="ARBA" id="ARBA00023002"/>
    </source>
</evidence>
<dbReference type="Gene3D" id="3.20.70.20">
    <property type="match status" value="1"/>
</dbReference>
<dbReference type="UniPathway" id="UPA00326"/>
<name>A0A6J5Q7X6_9CAUD</name>
<evidence type="ECO:0000256" key="1">
    <source>
        <dbReference type="ARBA" id="ARBA00010406"/>
    </source>
</evidence>
<feature type="domain" description="Ribonucleotide reductase large subunit C-terminal" evidence="6">
    <location>
        <begin position="99"/>
        <end position="225"/>
    </location>
</feature>
<dbReference type="PANTHER" id="PTHR11573:SF6">
    <property type="entry name" value="RIBONUCLEOSIDE-DIPHOSPHATE REDUCTASE LARGE SUBUNIT"/>
    <property type="match status" value="1"/>
</dbReference>
<dbReference type="InterPro" id="IPR008926">
    <property type="entry name" value="RNR_R1-su_N"/>
</dbReference>
<organism evidence="7">
    <name type="scientific">uncultured Caudovirales phage</name>
    <dbReference type="NCBI Taxonomy" id="2100421"/>
    <lineage>
        <taxon>Viruses</taxon>
        <taxon>Duplodnaviria</taxon>
        <taxon>Heunggongvirae</taxon>
        <taxon>Uroviricota</taxon>
        <taxon>Caudoviricetes</taxon>
        <taxon>Peduoviridae</taxon>
        <taxon>Maltschvirus</taxon>
        <taxon>Maltschvirus maltsch</taxon>
    </lineage>
</organism>
<feature type="domain" description="Ribonucleotide reductase large subunit C-terminal" evidence="6">
    <location>
        <begin position="231"/>
        <end position="395"/>
    </location>
</feature>
<comment type="similarity">
    <text evidence="1 4">Belongs to the ribonucleoside diphosphate reductase large chain family.</text>
</comment>
<dbReference type="Pfam" id="PF00317">
    <property type="entry name" value="Ribonuc_red_lgN"/>
    <property type="match status" value="1"/>
</dbReference>
<dbReference type="SUPFAM" id="SSF51998">
    <property type="entry name" value="PFL-like glycyl radical enzymes"/>
    <property type="match status" value="1"/>
</dbReference>
<evidence type="ECO:0000259" key="5">
    <source>
        <dbReference type="Pfam" id="PF00317"/>
    </source>
</evidence>
<protein>
    <recommendedName>
        <fullName evidence="2 4">Ribonucleoside-diphosphate reductase</fullName>
        <ecNumber evidence="2 4">1.17.4.1</ecNumber>
    </recommendedName>
</protein>
<dbReference type="GO" id="GO:0004748">
    <property type="term" value="F:ribonucleoside-diphosphate reductase activity, thioredoxin disulfide as acceptor"/>
    <property type="evidence" value="ECO:0007669"/>
    <property type="project" value="UniProtKB-EC"/>
</dbReference>
<reference evidence="7" key="1">
    <citation type="submission" date="2020-05" db="EMBL/GenBank/DDBJ databases">
        <authorList>
            <person name="Chiriac C."/>
            <person name="Salcher M."/>
            <person name="Ghai R."/>
            <person name="Kavagutti S V."/>
        </authorList>
    </citation>
    <scope>NUCLEOTIDE SEQUENCE</scope>
</reference>
<dbReference type="GO" id="GO:0009263">
    <property type="term" value="P:deoxyribonucleotide biosynthetic process"/>
    <property type="evidence" value="ECO:0007669"/>
    <property type="project" value="UniProtKB-KW"/>
</dbReference>
<feature type="domain" description="Ribonucleotide reductase large subunit N-terminal" evidence="5">
    <location>
        <begin position="32"/>
        <end position="95"/>
    </location>
</feature>
<evidence type="ECO:0000256" key="2">
    <source>
        <dbReference type="ARBA" id="ARBA00012274"/>
    </source>
</evidence>
<accession>A0A6J5Q7X6</accession>
<dbReference type="PRINTS" id="PR01183">
    <property type="entry name" value="RIBORDTASEM1"/>
</dbReference>
<proteinExistence type="inferred from homology"/>
<dbReference type="Pfam" id="PF02867">
    <property type="entry name" value="Ribonuc_red_lgC"/>
    <property type="match status" value="3"/>
</dbReference>
<gene>
    <name evidence="7" type="ORF">UFOVP972_314</name>
</gene>
<dbReference type="InterPro" id="IPR013509">
    <property type="entry name" value="RNR_lsu_N"/>
</dbReference>
<dbReference type="EC" id="1.17.4.1" evidence="2 4"/>
<dbReference type="InterPro" id="IPR000788">
    <property type="entry name" value="RNR_lg_C"/>
</dbReference>
<evidence type="ECO:0000256" key="4">
    <source>
        <dbReference type="RuleBase" id="RU003410"/>
    </source>
</evidence>
<dbReference type="InterPro" id="IPR039718">
    <property type="entry name" value="Rrm1"/>
</dbReference>
<evidence type="ECO:0000259" key="6">
    <source>
        <dbReference type="Pfam" id="PF02867"/>
    </source>
</evidence>
<keyword evidence="3 4" id="KW-0560">Oxidoreductase</keyword>
<dbReference type="PANTHER" id="PTHR11573">
    <property type="entry name" value="RIBONUCLEOSIDE-DIPHOSPHATE REDUCTASE LARGE CHAIN"/>
    <property type="match status" value="1"/>
</dbReference>
<evidence type="ECO:0000313" key="7">
    <source>
        <dbReference type="EMBL" id="CAB4175684.1"/>
    </source>
</evidence>
<dbReference type="GO" id="GO:0005524">
    <property type="term" value="F:ATP binding"/>
    <property type="evidence" value="ECO:0007669"/>
    <property type="project" value="InterPro"/>
</dbReference>
<comment type="function">
    <text evidence="4">Provides the precursors necessary for DNA synthesis. Catalyzes the biosynthesis of deoxyribonucleotides from the corresponding ribonucleotides.</text>
</comment>
<dbReference type="SUPFAM" id="SSF48168">
    <property type="entry name" value="R1 subunit of ribonucleotide reductase, N-terminal domain"/>
    <property type="match status" value="1"/>
</dbReference>
<comment type="catalytic activity">
    <reaction evidence="4">
        <text>a 2'-deoxyribonucleoside 5'-diphosphate + [thioredoxin]-disulfide + H2O = a ribonucleoside 5'-diphosphate + [thioredoxin]-dithiol</text>
        <dbReference type="Rhea" id="RHEA:23252"/>
        <dbReference type="Rhea" id="RHEA-COMP:10698"/>
        <dbReference type="Rhea" id="RHEA-COMP:10700"/>
        <dbReference type="ChEBI" id="CHEBI:15377"/>
        <dbReference type="ChEBI" id="CHEBI:29950"/>
        <dbReference type="ChEBI" id="CHEBI:50058"/>
        <dbReference type="ChEBI" id="CHEBI:57930"/>
        <dbReference type="ChEBI" id="CHEBI:73316"/>
        <dbReference type="EC" id="1.17.4.1"/>
    </reaction>
</comment>
<feature type="domain" description="Ribonucleotide reductase large subunit C-terminal" evidence="6">
    <location>
        <begin position="403"/>
        <end position="581"/>
    </location>
</feature>
<keyword evidence="4" id="KW-0215">Deoxyribonucleotide synthesis</keyword>
<sequence length="604" mass="68070">MDEILTIADNIAAELGWKKDIDYPNWGHNEIYLKTVSKGYVLPGETPKDAYWRVSTAVAKRLKKPELASKFFDYIYRGWLNLATPVFSNTGTERGLPISCFGIDVADSIADIGNKNLELMLLAKHGGGVGIGINQVRPAGSTIAQNGTSDGVVPFCKIYDSAVLATNQGNVRRGAASVNIDIEHGDFWDWLEIREPKGDINRQCLNLHQCVIVSDDFMQKLEHGDKESRRRWTAVLRKRKTTGEPYIMYKGNVNRQSPEAYKKNGLKVYMTNICSEITLHTDENHSFVCCLSSLNLAKYDEWKDTDLIYTATWFLDGVLEEFIHRAKYMRGFENSVRSAEKGRALGLGVLGWHTYLQNKNIPFDSLPAQFETRKIFSQLKIESERASRDMAREYGEPLWCVGTGMRNTHLRAIAPTVSNSKLSGNVSAGIEPWAANVFTEQTAKGTFIRKNPSLERVLEKLGQDTKEVWDQILADGGSVQGLDFLDNYRVKLGETGNPITLNKWTKLPEVEQSIYVPLKDVYLTFKEINQLELVRQAGLRQQYIDQAVSLNLAFPTEAEPKFINQVHLEAYQSGIKTLYYMRTESVLRGDISARAMTDCLSCDG</sequence>
<dbReference type="EMBL" id="LR796923">
    <property type="protein sequence ID" value="CAB4175684.1"/>
    <property type="molecule type" value="Genomic_DNA"/>
</dbReference>